<dbReference type="GeneID" id="20228033"/>
<keyword evidence="3" id="KW-1133">Transmembrane helix</keyword>
<feature type="region of interest" description="Disordered" evidence="2">
    <location>
        <begin position="64"/>
        <end position="90"/>
    </location>
</feature>
<accession>F0Y2F9</accession>
<gene>
    <name evidence="4" type="ORF">AURANDRAFT_71012</name>
</gene>
<dbReference type="KEGG" id="aaf:AURANDRAFT_71012"/>
<dbReference type="Proteomes" id="UP000002729">
    <property type="component" value="Unassembled WGS sequence"/>
</dbReference>
<feature type="compositionally biased region" description="Pro residues" evidence="2">
    <location>
        <begin position="8"/>
        <end position="32"/>
    </location>
</feature>
<feature type="region of interest" description="Disordered" evidence="2">
    <location>
        <begin position="111"/>
        <end position="139"/>
    </location>
</feature>
<dbReference type="PANTHER" id="PTHR48125">
    <property type="entry name" value="LP07818P1"/>
    <property type="match status" value="1"/>
</dbReference>
<protein>
    <recommendedName>
        <fullName evidence="6">J domain-containing protein</fullName>
    </recommendedName>
</protein>
<reference evidence="4 5" key="1">
    <citation type="journal article" date="2011" name="Proc. Natl. Acad. Sci. U.S.A.">
        <title>Niche of harmful alga Aureococcus anophagefferens revealed through ecogenomics.</title>
        <authorList>
            <person name="Gobler C.J."/>
            <person name="Berry D.L."/>
            <person name="Dyhrman S.T."/>
            <person name="Wilhelm S.W."/>
            <person name="Salamov A."/>
            <person name="Lobanov A.V."/>
            <person name="Zhang Y."/>
            <person name="Collier J.L."/>
            <person name="Wurch L.L."/>
            <person name="Kustka A.B."/>
            <person name="Dill B.D."/>
            <person name="Shah M."/>
            <person name="VerBerkmoes N.C."/>
            <person name="Kuo A."/>
            <person name="Terry A."/>
            <person name="Pangilinan J."/>
            <person name="Lindquist E.A."/>
            <person name="Lucas S."/>
            <person name="Paulsen I.T."/>
            <person name="Hattenrath-Lehmann T.K."/>
            <person name="Talmage S.C."/>
            <person name="Walker E.A."/>
            <person name="Koch F."/>
            <person name="Burson A.M."/>
            <person name="Marcoval M.A."/>
            <person name="Tang Y.Z."/>
            <person name="Lecleir G.R."/>
            <person name="Coyne K.J."/>
            <person name="Berg G.M."/>
            <person name="Bertrand E.M."/>
            <person name="Saito M.A."/>
            <person name="Gladyshev V.N."/>
            <person name="Grigoriev I.V."/>
        </authorList>
    </citation>
    <scope>NUCLEOTIDE SEQUENCE [LARGE SCALE GENOMIC DNA]</scope>
    <source>
        <strain evidence="5">CCMP 1984</strain>
    </source>
</reference>
<name>F0Y2F9_AURAN</name>
<feature type="region of interest" description="Disordered" evidence="2">
    <location>
        <begin position="555"/>
        <end position="658"/>
    </location>
</feature>
<feature type="coiled-coil region" evidence="1">
    <location>
        <begin position="762"/>
        <end position="789"/>
    </location>
</feature>
<keyword evidence="1" id="KW-0175">Coiled coil</keyword>
<feature type="transmembrane region" description="Helical" evidence="3">
    <location>
        <begin position="871"/>
        <end position="893"/>
    </location>
</feature>
<dbReference type="InParanoid" id="F0Y2F9"/>
<dbReference type="AlphaFoldDB" id="F0Y2F9"/>
<keyword evidence="3" id="KW-0812">Transmembrane</keyword>
<feature type="region of interest" description="Disordered" evidence="2">
    <location>
        <begin position="392"/>
        <end position="413"/>
    </location>
</feature>
<evidence type="ECO:0000313" key="5">
    <source>
        <dbReference type="Proteomes" id="UP000002729"/>
    </source>
</evidence>
<keyword evidence="5" id="KW-1185">Reference proteome</keyword>
<proteinExistence type="predicted"/>
<dbReference type="OrthoDB" id="10627933at2759"/>
<evidence type="ECO:0000313" key="4">
    <source>
        <dbReference type="EMBL" id="EGB11080.1"/>
    </source>
</evidence>
<dbReference type="RefSeq" id="XP_009034633.1">
    <property type="nucleotide sequence ID" value="XM_009036385.1"/>
</dbReference>
<organism evidence="5">
    <name type="scientific">Aureococcus anophagefferens</name>
    <name type="common">Harmful bloom alga</name>
    <dbReference type="NCBI Taxonomy" id="44056"/>
    <lineage>
        <taxon>Eukaryota</taxon>
        <taxon>Sar</taxon>
        <taxon>Stramenopiles</taxon>
        <taxon>Ochrophyta</taxon>
        <taxon>Pelagophyceae</taxon>
        <taxon>Pelagomonadales</taxon>
        <taxon>Pelagomonadaceae</taxon>
        <taxon>Aureococcus</taxon>
    </lineage>
</organism>
<evidence type="ECO:0000256" key="3">
    <source>
        <dbReference type="SAM" id="Phobius"/>
    </source>
</evidence>
<evidence type="ECO:0008006" key="6">
    <source>
        <dbReference type="Google" id="ProtNLM"/>
    </source>
</evidence>
<feature type="compositionally biased region" description="Low complexity" evidence="2">
    <location>
        <begin position="73"/>
        <end position="90"/>
    </location>
</feature>
<keyword evidence="3" id="KW-0472">Membrane</keyword>
<dbReference type="EMBL" id="GL833123">
    <property type="protein sequence ID" value="EGB11080.1"/>
    <property type="molecule type" value="Genomic_DNA"/>
</dbReference>
<evidence type="ECO:0000256" key="1">
    <source>
        <dbReference type="SAM" id="Coils"/>
    </source>
</evidence>
<dbReference type="PANTHER" id="PTHR48125:SF12">
    <property type="entry name" value="AT HOOK TRANSCRIPTION FACTOR FAMILY-RELATED"/>
    <property type="match status" value="1"/>
</dbReference>
<sequence>MMPHGFYPYPPGREGAPPPRPPGGQMAPPPGSEPMVAPGGPYGPPPPGAVFYAPMMHHQFGPPPPGWMPMPPDGKGLPPGAAGAPAPMGPNVRGVPDMQYLAAQGAMRGAAYADGEQPKKAARKRKNAPKVNRQRMGYSDDPKDECFETLRFTDSLRSQYNNAIRHFVAYVKSNGLDPEQAVVFVHEDGTVKDDELRNFAIYLHDQDTVTDSVFRNCLKWMQKNLEAQFSKLKLPTPKAYVSRIQGMRKLNHAQRPKQLAQRAISNAKDAELYRKLNAEQRHEAPPQASTKFTLRRVDLDLHRRRQRVVGAAVGLSLMPLFRGRRLSFTKKTAGASPSRVTPEHAAALADPVMQTMRAQLFREEALRAPGDKTYEVPMPRSYDDFVRQASRQRAPSFEETSRRRLAAAGGRPAPRVRPVAGGKIYVVARVDDAGLLEALSAVASEDRGRSTLARRVERDELKHQLLESAIKREIIKAEELRREEKRRARAAMAPADRAVADSYAGAKPFAEQFQKEASKGSRYAAARDAFWGGDDDETDYQEEVLQFRAKQAAKRRARRQSADADRRARAEADRARERREAEARADRDRAARAEAARAAEAERRRAAARDRDERARRAEEAARPPPPKARAATPLPGRRPPPPRPATSGGGRSLDDLAASTGPIAYEAIAWLPTTSGWGGLGLDPSSPADAKRRAARAALLKWHSDKFHAKFGGRIGEADRERASSLNEEDFAYLGKACVVVEKRQCEKGKPCETYLEPERRRRLAQTKKEKKEENRKKKNKKNRCQRVRWQYFFRVEPGAAALAGLDASALLRSERKHGCKGEKYVNDTVDCWAPRRAPADEWRCARPECVKLVDPSEDIKKLEMEIGTAAANAITSMICGFVFAWWCWLLFQYWFYAPERHFRDGPHGWQGHATFIPCVGFLKRPNYDAGEYPDPPPALVQLAPSPHPKPYVAQTPVVVLEAPPRVLRVAIPPGAAPGAVIHATAPTGERVAVTVPPNAPAGTVLQVGY</sequence>
<feature type="region of interest" description="Disordered" evidence="2">
    <location>
        <begin position="1"/>
        <end position="44"/>
    </location>
</feature>
<evidence type="ECO:0000256" key="2">
    <source>
        <dbReference type="SAM" id="MobiDB-lite"/>
    </source>
</evidence>
<feature type="compositionally biased region" description="Basic and acidic residues" evidence="2">
    <location>
        <begin position="560"/>
        <end position="622"/>
    </location>
</feature>